<dbReference type="InParanoid" id="A0A1Z5KRX7"/>
<evidence type="ECO:0000313" key="2">
    <source>
        <dbReference type="Proteomes" id="UP000198406"/>
    </source>
</evidence>
<protein>
    <recommendedName>
        <fullName evidence="3">Glucose-6-phosphate 1-epimerase</fullName>
    </recommendedName>
</protein>
<comment type="caution">
    <text evidence="1">The sequence shown here is derived from an EMBL/GenBank/DDBJ whole genome shotgun (WGS) entry which is preliminary data.</text>
</comment>
<dbReference type="GO" id="GO:0005737">
    <property type="term" value="C:cytoplasm"/>
    <property type="evidence" value="ECO:0007669"/>
    <property type="project" value="TreeGrafter"/>
</dbReference>
<evidence type="ECO:0008006" key="3">
    <source>
        <dbReference type="Google" id="ProtNLM"/>
    </source>
</evidence>
<dbReference type="SUPFAM" id="SSF74650">
    <property type="entry name" value="Galactose mutarotase-like"/>
    <property type="match status" value="1"/>
</dbReference>
<dbReference type="PANTHER" id="PTHR11122:SF39">
    <property type="entry name" value="GLUCOSE-6-PHOSPHATE 1-EPIMERASE"/>
    <property type="match status" value="1"/>
</dbReference>
<dbReference type="Pfam" id="PF01263">
    <property type="entry name" value="Aldose_epim"/>
    <property type="match status" value="1"/>
</dbReference>
<dbReference type="InterPro" id="IPR011013">
    <property type="entry name" value="Gal_mutarotase_sf_dom"/>
</dbReference>
<dbReference type="PANTHER" id="PTHR11122">
    <property type="entry name" value="APOSPORY-ASSOCIATED PROTEIN C-RELATED"/>
    <property type="match status" value="1"/>
</dbReference>
<dbReference type="EMBL" id="BDSP01000285">
    <property type="protein sequence ID" value="GAX29070.1"/>
    <property type="molecule type" value="Genomic_DNA"/>
</dbReference>
<organism evidence="1 2">
    <name type="scientific">Fistulifera solaris</name>
    <name type="common">Oleaginous diatom</name>
    <dbReference type="NCBI Taxonomy" id="1519565"/>
    <lineage>
        <taxon>Eukaryota</taxon>
        <taxon>Sar</taxon>
        <taxon>Stramenopiles</taxon>
        <taxon>Ochrophyta</taxon>
        <taxon>Bacillariophyta</taxon>
        <taxon>Bacillariophyceae</taxon>
        <taxon>Bacillariophycidae</taxon>
        <taxon>Naviculales</taxon>
        <taxon>Naviculaceae</taxon>
        <taxon>Fistulifera</taxon>
    </lineage>
</organism>
<dbReference type="GO" id="GO:0030246">
    <property type="term" value="F:carbohydrate binding"/>
    <property type="evidence" value="ECO:0007669"/>
    <property type="project" value="InterPro"/>
</dbReference>
<dbReference type="GO" id="GO:0005975">
    <property type="term" value="P:carbohydrate metabolic process"/>
    <property type="evidence" value="ECO:0007669"/>
    <property type="project" value="InterPro"/>
</dbReference>
<accession>A0A1Z5KRX7</accession>
<evidence type="ECO:0000313" key="1">
    <source>
        <dbReference type="EMBL" id="GAX29070.1"/>
    </source>
</evidence>
<dbReference type="InterPro" id="IPR008183">
    <property type="entry name" value="Aldose_1/G6P_1-epimerase"/>
</dbReference>
<name>A0A1Z5KRX7_FISSO</name>
<dbReference type="AlphaFoldDB" id="A0A1Z5KRX7"/>
<gene>
    <name evidence="1" type="ORF">FisN_7Hh338</name>
</gene>
<dbReference type="Proteomes" id="UP000198406">
    <property type="component" value="Unassembled WGS sequence"/>
</dbReference>
<keyword evidence="2" id="KW-1185">Reference proteome</keyword>
<dbReference type="InterPro" id="IPR014718">
    <property type="entry name" value="GH-type_carb-bd"/>
</dbReference>
<sequence>MTHDIGGFAFIIIITTGTPKQLEKNQSIFVTMNITIQGLLLLSSAVSGFVVRPSTPSSTTTALFDSRQRQKVAARTSWIEKRGGMAQVEEKAVAKPAAGLQTNEGGLEYVQLVHPSGSSSQVYLYGACVTSYIQDGTEFIAVRPDAKMDGSKPISGGLSHCWPQFGPGAIQQHGFARNVNWSVASMTDSSVELVMEPSDYTKEMWDKQFKCTFTVTLQEDQLDTKMWVENKGDDSFDFQAALHSYFAVSSLDKLEISGSFAGKEFLNKLVGDGGEMQTEDREVITISEEYDRVYKGVNDPVLKDAGTGKSLAVLNTKGWADTVIWSPYGNEGMGYNNFVCVESVKFDPVTLNGGETWVGDMSLKPSSN</sequence>
<dbReference type="GO" id="GO:0047938">
    <property type="term" value="F:glucose-6-phosphate 1-epimerase activity"/>
    <property type="evidence" value="ECO:0007669"/>
    <property type="project" value="TreeGrafter"/>
</dbReference>
<proteinExistence type="predicted"/>
<dbReference type="Gene3D" id="2.70.98.10">
    <property type="match status" value="1"/>
</dbReference>
<dbReference type="OrthoDB" id="1659429at2759"/>
<reference evidence="1 2" key="1">
    <citation type="journal article" date="2015" name="Plant Cell">
        <title>Oil accumulation by the oleaginous diatom Fistulifera solaris as revealed by the genome and transcriptome.</title>
        <authorList>
            <person name="Tanaka T."/>
            <person name="Maeda Y."/>
            <person name="Veluchamy A."/>
            <person name="Tanaka M."/>
            <person name="Abida H."/>
            <person name="Marechal E."/>
            <person name="Bowler C."/>
            <person name="Muto M."/>
            <person name="Sunaga Y."/>
            <person name="Tanaka M."/>
            <person name="Yoshino T."/>
            <person name="Taniguchi T."/>
            <person name="Fukuda Y."/>
            <person name="Nemoto M."/>
            <person name="Matsumoto M."/>
            <person name="Wong P.S."/>
            <person name="Aburatani S."/>
            <person name="Fujibuchi W."/>
        </authorList>
    </citation>
    <scope>NUCLEOTIDE SEQUENCE [LARGE SCALE GENOMIC DNA]</scope>
    <source>
        <strain evidence="1 2">JPCC DA0580</strain>
    </source>
</reference>